<dbReference type="PANTHER" id="PTHR43704">
    <property type="entry name" value="BSR5907 PROTEIN"/>
    <property type="match status" value="1"/>
</dbReference>
<evidence type="ECO:0000259" key="1">
    <source>
        <dbReference type="Pfam" id="PF25211"/>
    </source>
</evidence>
<dbReference type="InterPro" id="IPR036388">
    <property type="entry name" value="WH-like_DNA-bd_sf"/>
</dbReference>
<reference evidence="2 3" key="1">
    <citation type="submission" date="2016-12" db="EMBL/GenBank/DDBJ databases">
        <title>Discovery of methanogenic haloarchaea.</title>
        <authorList>
            <person name="Sorokin D.Y."/>
            <person name="Makarova K.S."/>
            <person name="Abbas B."/>
            <person name="Ferrer M."/>
            <person name="Golyshin P.N."/>
        </authorList>
    </citation>
    <scope>NUCLEOTIDE SEQUENCE [LARGE SCALE GENOMIC DNA]</scope>
    <source>
        <strain evidence="2">AMET1</strain>
    </source>
</reference>
<comment type="caution">
    <text evidence="2">The sequence shown here is derived from an EMBL/GenBank/DDBJ whole genome shotgun (WGS) entry which is preliminary data.</text>
</comment>
<dbReference type="InterPro" id="IPR057161">
    <property type="entry name" value="DUF7839"/>
</dbReference>
<dbReference type="PANTHER" id="PTHR43704:SF2">
    <property type="entry name" value="HTH CRP-TYPE DOMAIN-CONTAINING PROTEIN"/>
    <property type="match status" value="1"/>
</dbReference>
<sequence>MGKMDDVVDTKLKILVEVARNQPGVKQTNIARKFGITPQAVSENIKTLKKDGFLREGEEGYYVTMEGVQRIIDQSEFLKNFYEDIQRNVLNKIPYFTAIAEVHVTEGMEVGLYMEGGLLKAGSKEDSSAHGVATSDADVGDEVNIKEISGIIDMAPGKVTVVRVPPKKDGGSNIGYEVEVGEQIDLTAAVGLPGLVAMRKSYGEPDLFFGAKQAVSHAASHGLDVFVFCSHTELQDLVDSLEESNIDYSIVDSH</sequence>
<name>A0A1Y3GAL0_9EURY</name>
<dbReference type="Proteomes" id="UP000195137">
    <property type="component" value="Unassembled WGS sequence"/>
</dbReference>
<proteinExistence type="predicted"/>
<evidence type="ECO:0000313" key="2">
    <source>
        <dbReference type="EMBL" id="OUJ18482.1"/>
    </source>
</evidence>
<dbReference type="Gene3D" id="1.10.10.10">
    <property type="entry name" value="Winged helix-like DNA-binding domain superfamily/Winged helix DNA-binding domain"/>
    <property type="match status" value="1"/>
</dbReference>
<dbReference type="InterPro" id="IPR012015">
    <property type="entry name" value="UCP_HTH_arc"/>
</dbReference>
<dbReference type="EMBL" id="MRZU01000004">
    <property type="protein sequence ID" value="OUJ18482.1"/>
    <property type="molecule type" value="Genomic_DNA"/>
</dbReference>
<organism evidence="2 3">
    <name type="scientific">Methanonatronarchaeum thermophilum</name>
    <dbReference type="NCBI Taxonomy" id="1927129"/>
    <lineage>
        <taxon>Archaea</taxon>
        <taxon>Methanobacteriati</taxon>
        <taxon>Methanobacteriota</taxon>
        <taxon>Methanonatronarchaeia</taxon>
        <taxon>Methanonatronarchaeales</taxon>
        <taxon>Methanonatronarchaeaceae</taxon>
        <taxon>Methanonatronarchaeum</taxon>
    </lineage>
</organism>
<accession>A0A1Y3GAL0</accession>
<dbReference type="Pfam" id="PF25211">
    <property type="entry name" value="DUF7839"/>
    <property type="match status" value="1"/>
</dbReference>
<dbReference type="PIRSF" id="PIRSF004955">
    <property type="entry name" value="HTH_arch"/>
    <property type="match status" value="1"/>
</dbReference>
<feature type="domain" description="DUF7839" evidence="1">
    <location>
        <begin position="153"/>
        <end position="250"/>
    </location>
</feature>
<evidence type="ECO:0000313" key="3">
    <source>
        <dbReference type="Proteomes" id="UP000195137"/>
    </source>
</evidence>
<keyword evidence="3" id="KW-1185">Reference proteome</keyword>
<protein>
    <submittedName>
        <fullName evidence="2">Putative transcriptional regulator</fullName>
    </submittedName>
</protein>
<dbReference type="InterPro" id="IPR036390">
    <property type="entry name" value="WH_DNA-bd_sf"/>
</dbReference>
<dbReference type="AlphaFoldDB" id="A0A1Y3GAL0"/>
<gene>
    <name evidence="2" type="ORF">AMET1_1398</name>
</gene>
<dbReference type="Pfam" id="PF13412">
    <property type="entry name" value="HTH_24"/>
    <property type="match status" value="1"/>
</dbReference>
<dbReference type="SUPFAM" id="SSF46785">
    <property type="entry name" value="Winged helix' DNA-binding domain"/>
    <property type="match status" value="1"/>
</dbReference>